<dbReference type="InterPro" id="IPR010982">
    <property type="entry name" value="Lambda_DNA-bd_dom_sf"/>
</dbReference>
<dbReference type="EMBL" id="WHZW01000010">
    <property type="protein sequence ID" value="NEG89488.1"/>
    <property type="molecule type" value="Genomic_DNA"/>
</dbReference>
<dbReference type="CDD" id="cd01574">
    <property type="entry name" value="PBP1_LacI"/>
    <property type="match status" value="1"/>
</dbReference>
<evidence type="ECO:0000313" key="6">
    <source>
        <dbReference type="EMBL" id="NEG89488.1"/>
    </source>
</evidence>
<dbReference type="GO" id="GO:0003700">
    <property type="term" value="F:DNA-binding transcription factor activity"/>
    <property type="evidence" value="ECO:0007669"/>
    <property type="project" value="TreeGrafter"/>
</dbReference>
<dbReference type="Gene3D" id="1.10.260.40">
    <property type="entry name" value="lambda repressor-like DNA-binding domains"/>
    <property type="match status" value="1"/>
</dbReference>
<evidence type="ECO:0000259" key="5">
    <source>
        <dbReference type="PROSITE" id="PS50932"/>
    </source>
</evidence>
<keyword evidence="7" id="KW-1185">Reference proteome</keyword>
<name>A0A6N9Z4G8_9BIFI</name>
<dbReference type="Proteomes" id="UP000469194">
    <property type="component" value="Unassembled WGS sequence"/>
</dbReference>
<dbReference type="SUPFAM" id="SSF53822">
    <property type="entry name" value="Periplasmic binding protein-like I"/>
    <property type="match status" value="1"/>
</dbReference>
<keyword evidence="1" id="KW-0805">Transcription regulation</keyword>
<reference evidence="6 7" key="1">
    <citation type="submission" date="2019-10" db="EMBL/GenBank/DDBJ databases">
        <title>Bifidobacterium from non-human primates.</title>
        <authorList>
            <person name="Modesto M."/>
        </authorList>
    </citation>
    <scope>NUCLEOTIDE SEQUENCE [LARGE SCALE GENOMIC DNA]</scope>
    <source>
        <strain evidence="6 7">TRE17</strain>
    </source>
</reference>
<dbReference type="Gene3D" id="3.40.50.2300">
    <property type="match status" value="2"/>
</dbReference>
<dbReference type="PROSITE" id="PS00356">
    <property type="entry name" value="HTH_LACI_1"/>
    <property type="match status" value="1"/>
</dbReference>
<dbReference type="Pfam" id="PF13377">
    <property type="entry name" value="Peripla_BP_3"/>
    <property type="match status" value="1"/>
</dbReference>
<dbReference type="Pfam" id="PF00356">
    <property type="entry name" value="LacI"/>
    <property type="match status" value="1"/>
</dbReference>
<gene>
    <name evidence="6" type="ORF">GFD25_05705</name>
</gene>
<organism evidence="6 7">
    <name type="scientific">Bifidobacterium aerophilum</name>
    <dbReference type="NCBI Taxonomy" id="1798155"/>
    <lineage>
        <taxon>Bacteria</taxon>
        <taxon>Bacillati</taxon>
        <taxon>Actinomycetota</taxon>
        <taxon>Actinomycetes</taxon>
        <taxon>Bifidobacteriales</taxon>
        <taxon>Bifidobacteriaceae</taxon>
        <taxon>Bifidobacterium</taxon>
    </lineage>
</organism>
<proteinExistence type="predicted"/>
<evidence type="ECO:0000256" key="2">
    <source>
        <dbReference type="ARBA" id="ARBA00023125"/>
    </source>
</evidence>
<keyword evidence="3" id="KW-0804">Transcription</keyword>
<dbReference type="AlphaFoldDB" id="A0A6N9Z4G8"/>
<evidence type="ECO:0000256" key="1">
    <source>
        <dbReference type="ARBA" id="ARBA00023015"/>
    </source>
</evidence>
<dbReference type="InterPro" id="IPR046335">
    <property type="entry name" value="LacI/GalR-like_sensor"/>
</dbReference>
<dbReference type="PANTHER" id="PTHR30146:SF109">
    <property type="entry name" value="HTH-TYPE TRANSCRIPTIONAL REGULATOR GALS"/>
    <property type="match status" value="1"/>
</dbReference>
<accession>A0A6N9Z4G8</accession>
<dbReference type="InterPro" id="IPR000843">
    <property type="entry name" value="HTH_LacI"/>
</dbReference>
<dbReference type="PANTHER" id="PTHR30146">
    <property type="entry name" value="LACI-RELATED TRANSCRIPTIONAL REPRESSOR"/>
    <property type="match status" value="1"/>
</dbReference>
<evidence type="ECO:0000313" key="7">
    <source>
        <dbReference type="Proteomes" id="UP000469194"/>
    </source>
</evidence>
<keyword evidence="2 6" id="KW-0238">DNA-binding</keyword>
<dbReference type="SUPFAM" id="SSF47413">
    <property type="entry name" value="lambda repressor-like DNA-binding domains"/>
    <property type="match status" value="1"/>
</dbReference>
<sequence>MARYPGTHTTGRGGFMPRTKRGNAPSIRDVAAVANVSVPTMSRYLKDPERVSEKKREAIAAAIEKLNYRPNPIARALALDMSESITVMSADTRLYGRTQTIFGIERKAQEIGYPITICVLDPRGGERMLSNVRSCLDRSPAGVILIDFDRLTDSVVSRIPASTPMVIIGGPRHERRAQIHLCEYDSAYAMTRRLLELGHETVHYVSVPADVDARADGWRMALSDAKVPAPAPIATTWDAEDAIEIGRRLGEDPSVTAIFAGNDEVAMGLMRGLTLAGRRVPDDVSVAGFDDHTLSKVWNPPLTTVRQRFSEAGEHAVALLKEQIDDVVNDCSRGEAWTVFDRIAGDLVERESTAPRRS</sequence>
<dbReference type="SMART" id="SM00354">
    <property type="entry name" value="HTH_LACI"/>
    <property type="match status" value="1"/>
</dbReference>
<evidence type="ECO:0000256" key="4">
    <source>
        <dbReference type="SAM" id="MobiDB-lite"/>
    </source>
</evidence>
<feature type="region of interest" description="Disordered" evidence="4">
    <location>
        <begin position="1"/>
        <end position="23"/>
    </location>
</feature>
<protein>
    <submittedName>
        <fullName evidence="6">LacI family DNA-binding transcriptional regulator</fullName>
    </submittedName>
</protein>
<dbReference type="CDD" id="cd01392">
    <property type="entry name" value="HTH_LacI"/>
    <property type="match status" value="1"/>
</dbReference>
<comment type="caution">
    <text evidence="6">The sequence shown here is derived from an EMBL/GenBank/DDBJ whole genome shotgun (WGS) entry which is preliminary data.</text>
</comment>
<feature type="domain" description="HTH lacI-type" evidence="5">
    <location>
        <begin position="25"/>
        <end position="79"/>
    </location>
</feature>
<dbReference type="GO" id="GO:0000976">
    <property type="term" value="F:transcription cis-regulatory region binding"/>
    <property type="evidence" value="ECO:0007669"/>
    <property type="project" value="TreeGrafter"/>
</dbReference>
<dbReference type="PROSITE" id="PS50932">
    <property type="entry name" value="HTH_LACI_2"/>
    <property type="match status" value="1"/>
</dbReference>
<evidence type="ECO:0000256" key="3">
    <source>
        <dbReference type="ARBA" id="ARBA00023163"/>
    </source>
</evidence>
<dbReference type="InterPro" id="IPR028082">
    <property type="entry name" value="Peripla_BP_I"/>
</dbReference>